<protein>
    <submittedName>
        <fullName evidence="1">C2H2 type zinc finger domain protein</fullName>
    </submittedName>
</protein>
<organism evidence="1 2">
    <name type="scientific">Colletotrichum truncatum</name>
    <name type="common">Anthracnose fungus</name>
    <name type="synonym">Colletotrichum capsici</name>
    <dbReference type="NCBI Taxonomy" id="5467"/>
    <lineage>
        <taxon>Eukaryota</taxon>
        <taxon>Fungi</taxon>
        <taxon>Dikarya</taxon>
        <taxon>Ascomycota</taxon>
        <taxon>Pezizomycotina</taxon>
        <taxon>Sordariomycetes</taxon>
        <taxon>Hypocreomycetidae</taxon>
        <taxon>Glomerellales</taxon>
        <taxon>Glomerellaceae</taxon>
        <taxon>Colletotrichum</taxon>
        <taxon>Colletotrichum truncatum species complex</taxon>
    </lineage>
</organism>
<proteinExistence type="predicted"/>
<comment type="caution">
    <text evidence="1">The sequence shown here is derived from an EMBL/GenBank/DDBJ whole genome shotgun (WGS) entry which is preliminary data.</text>
</comment>
<accession>A0ACC3Z062</accession>
<reference evidence="1 2" key="1">
    <citation type="journal article" date="2020" name="Phytopathology">
        <title>Genome Sequence Resources of Colletotrichum truncatum, C. plurivorum, C. musicola, and C. sojae: Four Species Pathogenic to Soybean (Glycine max).</title>
        <authorList>
            <person name="Rogerio F."/>
            <person name="Boufleur T.R."/>
            <person name="Ciampi-Guillardi M."/>
            <person name="Sukno S.A."/>
            <person name="Thon M.R."/>
            <person name="Massola Junior N.S."/>
            <person name="Baroncelli R."/>
        </authorList>
    </citation>
    <scope>NUCLEOTIDE SEQUENCE [LARGE SCALE GENOMIC DNA]</scope>
    <source>
        <strain evidence="1 2">CMES1059</strain>
    </source>
</reference>
<evidence type="ECO:0000313" key="1">
    <source>
        <dbReference type="EMBL" id="KAL0937481.1"/>
    </source>
</evidence>
<gene>
    <name evidence="1" type="ORF">CTRU02_207212</name>
</gene>
<dbReference type="Proteomes" id="UP000805649">
    <property type="component" value="Unassembled WGS sequence"/>
</dbReference>
<evidence type="ECO:0000313" key="2">
    <source>
        <dbReference type="Proteomes" id="UP000805649"/>
    </source>
</evidence>
<keyword evidence="2" id="KW-1185">Reference proteome</keyword>
<sequence>MMSSKGSNIETRQRPVRLSDPKVPSNRPLRIGKNSARGHRCHTCRPPKFFLNALELKVHRASNHFQEQCVCPEPGCDREFNNRNSLRRHIESHEGIGTKTTKSSLKQLELHSNSTDAESLLSKDAPRPNRPSTGTDNQQSNEGEQQSVSHGTLGSMPVGQQNATYELPTDTLSNSMTQPQEPQPKEQMGSINNLEDAPSTHMIRVQDQLEQADVNNVSQQVQENEPSFKVLEEQQTVLSLLKDFKEPMPSVHQLRMNSMDLPPPLLEQVGYYYSVPPEARKWKDVWKWAEQTNVSPSIRYRLDRVQRTQFVEYMQRQIERRNLQQSPGAQQQQQQQQQPQPQPQNSHQHPAQHLRQPQKDDFNHGQQDPDQTSKLPIPPHDALLMQVTPQDLINCRNANPKVASLTDDQLRAFIIQIKQRQWAAAIQKEMSIPQAQEQLKRVPLKLQPKVALSSSISIHSTISKDNTTGEDARIALLFADLGERLNSCPKTSRKNKPET</sequence>
<dbReference type="EMBL" id="VUJX02000004">
    <property type="protein sequence ID" value="KAL0937481.1"/>
    <property type="molecule type" value="Genomic_DNA"/>
</dbReference>
<name>A0ACC3Z062_COLTU</name>